<keyword evidence="1" id="KW-0677">Repeat</keyword>
<dbReference type="InterPro" id="IPR019734">
    <property type="entry name" value="TPR_rpt"/>
</dbReference>
<comment type="caution">
    <text evidence="4">The sequence shown here is derived from an EMBL/GenBank/DDBJ whole genome shotgun (WGS) entry which is preliminary data.</text>
</comment>
<dbReference type="SUPFAM" id="SSF48452">
    <property type="entry name" value="TPR-like"/>
    <property type="match status" value="1"/>
</dbReference>
<dbReference type="Gene3D" id="1.25.40.10">
    <property type="entry name" value="Tetratricopeptide repeat domain"/>
    <property type="match status" value="1"/>
</dbReference>
<proteinExistence type="predicted"/>
<dbReference type="EMBL" id="JANEYG010000471">
    <property type="protein sequence ID" value="KAJ8909617.1"/>
    <property type="molecule type" value="Genomic_DNA"/>
</dbReference>
<name>A0AAV8V636_9CUCU</name>
<keyword evidence="2 3" id="KW-0802">TPR repeat</keyword>
<evidence type="ECO:0000256" key="2">
    <source>
        <dbReference type="ARBA" id="ARBA00022803"/>
    </source>
</evidence>
<dbReference type="PROSITE" id="PS50005">
    <property type="entry name" value="TPR"/>
    <property type="match status" value="1"/>
</dbReference>
<feature type="repeat" description="TPR" evidence="3">
    <location>
        <begin position="183"/>
        <end position="216"/>
    </location>
</feature>
<evidence type="ECO:0000256" key="3">
    <source>
        <dbReference type="PROSITE-ProRule" id="PRU00339"/>
    </source>
</evidence>
<dbReference type="AlphaFoldDB" id="A0AAV8V636"/>
<dbReference type="PANTHER" id="PTHR15704:SF7">
    <property type="entry name" value="SUPERKILLER COMPLEX PROTEIN 3"/>
    <property type="match status" value="1"/>
</dbReference>
<evidence type="ECO:0000313" key="5">
    <source>
        <dbReference type="Proteomes" id="UP001159042"/>
    </source>
</evidence>
<dbReference type="InterPro" id="IPR039226">
    <property type="entry name" value="Ski3/TTC37"/>
</dbReference>
<gene>
    <name evidence="4" type="ORF">NQ315_004979</name>
</gene>
<dbReference type="GO" id="GO:0006401">
    <property type="term" value="P:RNA catabolic process"/>
    <property type="evidence" value="ECO:0007669"/>
    <property type="project" value="InterPro"/>
</dbReference>
<dbReference type="PANTHER" id="PTHR15704">
    <property type="entry name" value="SUPERKILLER 3 PROTEIN-RELATED"/>
    <property type="match status" value="1"/>
</dbReference>
<dbReference type="InterPro" id="IPR011990">
    <property type="entry name" value="TPR-like_helical_dom_sf"/>
</dbReference>
<keyword evidence="5" id="KW-1185">Reference proteome</keyword>
<accession>A0AAV8V636</accession>
<evidence type="ECO:0000256" key="1">
    <source>
        <dbReference type="ARBA" id="ARBA00022737"/>
    </source>
</evidence>
<reference evidence="4 5" key="1">
    <citation type="journal article" date="2023" name="Insect Mol. Biol.">
        <title>Genome sequencing provides insights into the evolution of gene families encoding plant cell wall-degrading enzymes in longhorned beetles.</title>
        <authorList>
            <person name="Shin N.R."/>
            <person name="Okamura Y."/>
            <person name="Kirsch R."/>
            <person name="Pauchet Y."/>
        </authorList>
    </citation>
    <scope>NUCLEOTIDE SEQUENCE [LARGE SCALE GENOMIC DNA]</scope>
    <source>
        <strain evidence="4">EAD_L_NR</strain>
    </source>
</reference>
<organism evidence="4 5">
    <name type="scientific">Exocentrus adspersus</name>
    <dbReference type="NCBI Taxonomy" id="1586481"/>
    <lineage>
        <taxon>Eukaryota</taxon>
        <taxon>Metazoa</taxon>
        <taxon>Ecdysozoa</taxon>
        <taxon>Arthropoda</taxon>
        <taxon>Hexapoda</taxon>
        <taxon>Insecta</taxon>
        <taxon>Pterygota</taxon>
        <taxon>Neoptera</taxon>
        <taxon>Endopterygota</taxon>
        <taxon>Coleoptera</taxon>
        <taxon>Polyphaga</taxon>
        <taxon>Cucujiformia</taxon>
        <taxon>Chrysomeloidea</taxon>
        <taxon>Cerambycidae</taxon>
        <taxon>Lamiinae</taxon>
        <taxon>Acanthocinini</taxon>
        <taxon>Exocentrus</taxon>
    </lineage>
</organism>
<evidence type="ECO:0000313" key="4">
    <source>
        <dbReference type="EMBL" id="KAJ8909617.1"/>
    </source>
</evidence>
<dbReference type="Proteomes" id="UP001159042">
    <property type="component" value="Unassembled WGS sequence"/>
</dbReference>
<sequence>MYQARECYRDQRIGTARDHAQVVLDKLILAIEQSSKLSCLWKLLADTCFFVAKLPEKYCCMMIPKSFLEGGYLKETTFVEKEDLYKMAARFYCKAINLTEDNVLIWHDLGVCYLYHAMNTEGNGKQQLFLYSLAVARHCTSTNPSRWQHWNLLGNVAMRKDPPNYALGQHAFIKAVTADHNTAVAWTNLGILYLLMDNIKLANKAFSQGQRSDPNYVNSWIGQALIAEKMGHEEAMDLFRHSTQLGQQQQGSLGYGHWVCQTLLTASDDVNIYSVHNMHAVPVACDVLTWYTDHPKFIVCRNPRVQFSAY</sequence>
<dbReference type="GO" id="GO:0055087">
    <property type="term" value="C:Ski complex"/>
    <property type="evidence" value="ECO:0007669"/>
    <property type="project" value="InterPro"/>
</dbReference>
<protein>
    <recommendedName>
        <fullName evidence="6">Tetratricopeptide repeat protein 37</fullName>
    </recommendedName>
</protein>
<evidence type="ECO:0008006" key="6">
    <source>
        <dbReference type="Google" id="ProtNLM"/>
    </source>
</evidence>